<sequence length="73" mass="8001">MTEQLSERPLLRVVKGEPSAEELAALTVVVAALSQRRPRRRPTPVGAWASYADAHRRPLQAGHGGWRASGRFA</sequence>
<name>A0ABW4X774_9ACTN</name>
<dbReference type="Pfam" id="PF13822">
    <property type="entry name" value="ACC_epsilon"/>
    <property type="match status" value="1"/>
</dbReference>
<dbReference type="InterPro" id="IPR032716">
    <property type="entry name" value="ACC_epsilon"/>
</dbReference>
<reference evidence="2" key="1">
    <citation type="journal article" date="2019" name="Int. J. Syst. Evol. Microbiol.">
        <title>The Global Catalogue of Microorganisms (GCM) 10K type strain sequencing project: providing services to taxonomists for standard genome sequencing and annotation.</title>
        <authorList>
            <consortium name="The Broad Institute Genomics Platform"/>
            <consortium name="The Broad Institute Genome Sequencing Center for Infectious Disease"/>
            <person name="Wu L."/>
            <person name="Ma J."/>
        </authorList>
    </citation>
    <scope>NUCLEOTIDE SEQUENCE [LARGE SCALE GENOMIC DNA]</scope>
    <source>
        <strain evidence="2">JCM 3338</strain>
    </source>
</reference>
<proteinExistence type="predicted"/>
<keyword evidence="2" id="KW-1185">Reference proteome</keyword>
<evidence type="ECO:0000313" key="1">
    <source>
        <dbReference type="EMBL" id="MFD2090325.1"/>
    </source>
</evidence>
<evidence type="ECO:0000313" key="2">
    <source>
        <dbReference type="Proteomes" id="UP001597402"/>
    </source>
</evidence>
<organism evidence="1 2">
    <name type="scientific">Blastococcus deserti</name>
    <dbReference type="NCBI Taxonomy" id="2259033"/>
    <lineage>
        <taxon>Bacteria</taxon>
        <taxon>Bacillati</taxon>
        <taxon>Actinomycetota</taxon>
        <taxon>Actinomycetes</taxon>
        <taxon>Geodermatophilales</taxon>
        <taxon>Geodermatophilaceae</taxon>
        <taxon>Blastococcus</taxon>
    </lineage>
</organism>
<accession>A0ABW4X774</accession>
<dbReference type="EMBL" id="JBHUHP010000001">
    <property type="protein sequence ID" value="MFD2090325.1"/>
    <property type="molecule type" value="Genomic_DNA"/>
</dbReference>
<gene>
    <name evidence="1" type="ORF">ACFSHS_01945</name>
</gene>
<protein>
    <submittedName>
        <fullName evidence="1">Acyl-CoA carboxylase subunit epsilon</fullName>
    </submittedName>
</protein>
<dbReference type="RefSeq" id="WP_376871070.1">
    <property type="nucleotide sequence ID" value="NZ_JBHUHP010000001.1"/>
</dbReference>
<comment type="caution">
    <text evidence="1">The sequence shown here is derived from an EMBL/GenBank/DDBJ whole genome shotgun (WGS) entry which is preliminary data.</text>
</comment>
<dbReference type="Proteomes" id="UP001597402">
    <property type="component" value="Unassembled WGS sequence"/>
</dbReference>